<feature type="compositionally biased region" description="Basic and acidic residues" evidence="1">
    <location>
        <begin position="335"/>
        <end position="347"/>
    </location>
</feature>
<feature type="compositionally biased region" description="Basic and acidic residues" evidence="1">
    <location>
        <begin position="303"/>
        <end position="313"/>
    </location>
</feature>
<feature type="region of interest" description="Disordered" evidence="1">
    <location>
        <begin position="117"/>
        <end position="166"/>
    </location>
</feature>
<evidence type="ECO:0000313" key="2">
    <source>
        <dbReference type="EMBL" id="KAK4142803.1"/>
    </source>
</evidence>
<feature type="compositionally biased region" description="Polar residues" evidence="1">
    <location>
        <begin position="1"/>
        <end position="10"/>
    </location>
</feature>
<dbReference type="Proteomes" id="UP001302676">
    <property type="component" value="Unassembled WGS sequence"/>
</dbReference>
<reference evidence="2" key="2">
    <citation type="submission" date="2023-05" db="EMBL/GenBank/DDBJ databases">
        <authorList>
            <consortium name="Lawrence Berkeley National Laboratory"/>
            <person name="Steindorff A."/>
            <person name="Hensen N."/>
            <person name="Bonometti L."/>
            <person name="Westerberg I."/>
            <person name="Brannstrom I.O."/>
            <person name="Guillou S."/>
            <person name="Cros-Aarteil S."/>
            <person name="Calhoun S."/>
            <person name="Haridas S."/>
            <person name="Kuo A."/>
            <person name="Mondo S."/>
            <person name="Pangilinan J."/>
            <person name="Riley R."/>
            <person name="Labutti K."/>
            <person name="Andreopoulos B."/>
            <person name="Lipzen A."/>
            <person name="Chen C."/>
            <person name="Yanf M."/>
            <person name="Daum C."/>
            <person name="Ng V."/>
            <person name="Clum A."/>
            <person name="Ohm R."/>
            <person name="Martin F."/>
            <person name="Silar P."/>
            <person name="Natvig D."/>
            <person name="Lalanne C."/>
            <person name="Gautier V."/>
            <person name="Ament-Velasquez S.L."/>
            <person name="Kruys A."/>
            <person name="Hutchinson M.I."/>
            <person name="Powell A.J."/>
            <person name="Barry K."/>
            <person name="Miller A.N."/>
            <person name="Grigoriev I.V."/>
            <person name="Debuchy R."/>
            <person name="Gladieux P."/>
            <person name="Thoren M.H."/>
            <person name="Johannesson H."/>
        </authorList>
    </citation>
    <scope>NUCLEOTIDE SEQUENCE</scope>
    <source>
        <strain evidence="2">CBS 141.50</strain>
    </source>
</reference>
<keyword evidence="3" id="KW-1185">Reference proteome</keyword>
<protein>
    <submittedName>
        <fullName evidence="2">Uncharacterized protein</fullName>
    </submittedName>
</protein>
<sequence length="628" mass="67664">MASASASSPQKEVPASDNIDTTPQVAIAPSPLYTSACFEPTVPHTNPAVVGNHNASSTITSVLQIGDISSSTTRASSAGIRKTSKTTTNTRIFSKLHRHTTAQRYILRRLAGDIKGDIPLEQGNQRPTGSAGPFAVKSHQLSHSHHSHCPQQPDQPHPQQQERREEMADITNNAPKRFTGSGIVQAALKNAILLAAKNPPPAKEGDTHGTMELETRKRSNKGGSGGHGSVRGSQRNQKGVKVGNSGSNQAQERLQQNRAKIPTSQALDRVKGASVAKSSKKSQNHRITASRKSVRGKGSKLNPDLKRSLEKEMGTGGSQGRGEGSAALLPAPILERTDTSNDGEGKRVGKAGAVSPVSYYSGLPNPNSRHAQHHVSDDEEEDGNPGYDGCRHRHRNRLLNQPDIHQYHQQAGPNHHSLDSSSLPNAQNPHHHRHHDPSDPNHTYYDPYDPSNTNNNNKTSSSPSSQDDDDNDNPLHTGYTPRSTPPPLNNKYTTQIRLPPHRTRHMIRAALRLGLNTGTLIRPPRPSKPSSSRSSRGSGLQNKSNSAAKPGLREYTAGLWVDNRRDSIMKGIPPLLVPVTYCGDGNGKGSGSGSGSGFAVDGGRGYTVWDEDDEDDRYGGYGFAEEGF</sequence>
<feature type="region of interest" description="Disordered" evidence="1">
    <location>
        <begin position="1"/>
        <end position="24"/>
    </location>
</feature>
<feature type="region of interest" description="Disordered" evidence="1">
    <location>
        <begin position="408"/>
        <end position="501"/>
    </location>
</feature>
<evidence type="ECO:0000256" key="1">
    <source>
        <dbReference type="SAM" id="MobiDB-lite"/>
    </source>
</evidence>
<dbReference type="AlphaFoldDB" id="A0AAN6V0V0"/>
<proteinExistence type="predicted"/>
<feature type="compositionally biased region" description="Basic residues" evidence="1">
    <location>
        <begin position="278"/>
        <end position="298"/>
    </location>
</feature>
<feature type="compositionally biased region" description="Low complexity" evidence="1">
    <location>
        <begin position="440"/>
        <end position="465"/>
    </location>
</feature>
<feature type="region of interest" description="Disordered" evidence="1">
    <location>
        <begin position="513"/>
        <end position="550"/>
    </location>
</feature>
<organism evidence="2 3">
    <name type="scientific">Dichotomopilus funicola</name>
    <dbReference type="NCBI Taxonomy" id="1934379"/>
    <lineage>
        <taxon>Eukaryota</taxon>
        <taxon>Fungi</taxon>
        <taxon>Dikarya</taxon>
        <taxon>Ascomycota</taxon>
        <taxon>Pezizomycotina</taxon>
        <taxon>Sordariomycetes</taxon>
        <taxon>Sordariomycetidae</taxon>
        <taxon>Sordariales</taxon>
        <taxon>Chaetomiaceae</taxon>
        <taxon>Dichotomopilus</taxon>
    </lineage>
</organism>
<feature type="region of interest" description="Disordered" evidence="1">
    <location>
        <begin position="197"/>
        <end position="393"/>
    </location>
</feature>
<gene>
    <name evidence="2" type="ORF">C8A04DRAFT_29571</name>
</gene>
<name>A0AAN6V0V0_9PEZI</name>
<evidence type="ECO:0000313" key="3">
    <source>
        <dbReference type="Proteomes" id="UP001302676"/>
    </source>
</evidence>
<dbReference type="EMBL" id="MU853593">
    <property type="protein sequence ID" value="KAK4142803.1"/>
    <property type="molecule type" value="Genomic_DNA"/>
</dbReference>
<reference evidence="2" key="1">
    <citation type="journal article" date="2023" name="Mol. Phylogenet. Evol.">
        <title>Genome-scale phylogeny and comparative genomics of the fungal order Sordariales.</title>
        <authorList>
            <person name="Hensen N."/>
            <person name="Bonometti L."/>
            <person name="Westerberg I."/>
            <person name="Brannstrom I.O."/>
            <person name="Guillou S."/>
            <person name="Cros-Aarteil S."/>
            <person name="Calhoun S."/>
            <person name="Haridas S."/>
            <person name="Kuo A."/>
            <person name="Mondo S."/>
            <person name="Pangilinan J."/>
            <person name="Riley R."/>
            <person name="LaButti K."/>
            <person name="Andreopoulos B."/>
            <person name="Lipzen A."/>
            <person name="Chen C."/>
            <person name="Yan M."/>
            <person name="Daum C."/>
            <person name="Ng V."/>
            <person name="Clum A."/>
            <person name="Steindorff A."/>
            <person name="Ohm R.A."/>
            <person name="Martin F."/>
            <person name="Silar P."/>
            <person name="Natvig D.O."/>
            <person name="Lalanne C."/>
            <person name="Gautier V."/>
            <person name="Ament-Velasquez S.L."/>
            <person name="Kruys A."/>
            <person name="Hutchinson M.I."/>
            <person name="Powell A.J."/>
            <person name="Barry K."/>
            <person name="Miller A.N."/>
            <person name="Grigoriev I.V."/>
            <person name="Debuchy R."/>
            <person name="Gladieux P."/>
            <person name="Hiltunen Thoren M."/>
            <person name="Johannesson H."/>
        </authorList>
    </citation>
    <scope>NUCLEOTIDE SEQUENCE</scope>
    <source>
        <strain evidence="2">CBS 141.50</strain>
    </source>
</reference>
<comment type="caution">
    <text evidence="2">The sequence shown here is derived from an EMBL/GenBank/DDBJ whole genome shotgun (WGS) entry which is preliminary data.</text>
</comment>
<accession>A0AAN6V0V0</accession>
<feature type="compositionally biased region" description="Low complexity" evidence="1">
    <location>
        <begin position="149"/>
        <end position="159"/>
    </location>
</feature>
<feature type="compositionally biased region" description="Basic and acidic residues" evidence="1">
    <location>
        <begin position="203"/>
        <end position="217"/>
    </location>
</feature>
<dbReference type="RefSeq" id="XP_062636174.1">
    <property type="nucleotide sequence ID" value="XM_062781054.1"/>
</dbReference>
<feature type="compositionally biased region" description="Low complexity" evidence="1">
    <location>
        <begin position="528"/>
        <end position="539"/>
    </location>
</feature>
<feature type="compositionally biased region" description="Gly residues" evidence="1">
    <location>
        <begin position="314"/>
        <end position="323"/>
    </location>
</feature>
<dbReference type="GeneID" id="87817667"/>
<feature type="compositionally biased region" description="Polar residues" evidence="1">
    <location>
        <begin position="244"/>
        <end position="266"/>
    </location>
</feature>